<dbReference type="EMBL" id="MCGO01000012">
    <property type="protein sequence ID" value="ORY48047.1"/>
    <property type="molecule type" value="Genomic_DNA"/>
</dbReference>
<name>A0A1Y2CM67_9FUNG</name>
<proteinExistence type="predicted"/>
<dbReference type="OrthoDB" id="2147279at2759"/>
<evidence type="ECO:0000313" key="2">
    <source>
        <dbReference type="EMBL" id="ORY48047.1"/>
    </source>
</evidence>
<dbReference type="PANTHER" id="PTHR47773">
    <property type="entry name" value="SI:DKEY-9I5.2-RELATED"/>
    <property type="match status" value="1"/>
</dbReference>
<protein>
    <submittedName>
        <fullName evidence="2">Uncharacterized protein</fullName>
    </submittedName>
</protein>
<evidence type="ECO:0000256" key="1">
    <source>
        <dbReference type="SAM" id="MobiDB-lite"/>
    </source>
</evidence>
<accession>A0A1Y2CM67</accession>
<organism evidence="2 3">
    <name type="scientific">Rhizoclosmatium globosum</name>
    <dbReference type="NCBI Taxonomy" id="329046"/>
    <lineage>
        <taxon>Eukaryota</taxon>
        <taxon>Fungi</taxon>
        <taxon>Fungi incertae sedis</taxon>
        <taxon>Chytridiomycota</taxon>
        <taxon>Chytridiomycota incertae sedis</taxon>
        <taxon>Chytridiomycetes</taxon>
        <taxon>Chytridiales</taxon>
        <taxon>Chytriomycetaceae</taxon>
        <taxon>Rhizoclosmatium</taxon>
    </lineage>
</organism>
<evidence type="ECO:0000313" key="3">
    <source>
        <dbReference type="Proteomes" id="UP000193642"/>
    </source>
</evidence>
<keyword evidence="3" id="KW-1185">Reference proteome</keyword>
<dbReference type="AlphaFoldDB" id="A0A1Y2CM67"/>
<dbReference type="Proteomes" id="UP000193642">
    <property type="component" value="Unassembled WGS sequence"/>
</dbReference>
<gene>
    <name evidence="2" type="ORF">BCR33DRAFT_57531</name>
</gene>
<dbReference type="PANTHER" id="PTHR47773:SF1">
    <property type="entry name" value="C2H2-TYPE DOMAIN-CONTAINING PROTEIN"/>
    <property type="match status" value="1"/>
</dbReference>
<sequence>MSREQQEYAARDAWAGLLIYLKVFDSPDRTFSGPSPVVSEPVQEQVFEPSVVDSLDSSADSLYRQLIEAENGNVTVKLDSLHAIMRVELPKKHPVSGVFAKKLRDAIFVLDPNDVKRVDEYLRRYKNTTFAEELLRNPDWCLKRVRRYIPPPEELYERVNEVFVEFCKESYKDERGVPLLSVKARKDMKTLLNDHIRKGCLSDPRNLALYTKIGEDKNGLPLYATFRGTSDVESLHQLLEQIFSSMNCSIEFMDAAISQVRHVFNIRASERHRPGFPTLGHYEHLLIDQINEITQRIYGKPIHKWWTVRSFFSTSTESFGVVPFLPESDWECVSEDAVKSYPRNYRYIAQRTKCLVPYLPVHTPEEWSLFSKNVSFFVGKGGGFKEMARCWNAGTLPIGGRAPFISNEGIICKKFETHLEDAHKIFMKRMKRKDLMNSNKNGMHSLEESLASFSEVDVPFLNEYDGAELGPFRVIFEESTPDCDTVSDIESFITANEDSPVDTEQSAEPESSNTIPPVLQTAIDKSLQQLSVFFQRLRIQYQ</sequence>
<comment type="caution">
    <text evidence="2">The sequence shown here is derived from an EMBL/GenBank/DDBJ whole genome shotgun (WGS) entry which is preliminary data.</text>
</comment>
<reference evidence="2 3" key="1">
    <citation type="submission" date="2016-07" db="EMBL/GenBank/DDBJ databases">
        <title>Pervasive Adenine N6-methylation of Active Genes in Fungi.</title>
        <authorList>
            <consortium name="DOE Joint Genome Institute"/>
            <person name="Mondo S.J."/>
            <person name="Dannebaum R.O."/>
            <person name="Kuo R.C."/>
            <person name="Labutti K."/>
            <person name="Haridas S."/>
            <person name="Kuo A."/>
            <person name="Salamov A."/>
            <person name="Ahrendt S.R."/>
            <person name="Lipzen A."/>
            <person name="Sullivan W."/>
            <person name="Andreopoulos W.B."/>
            <person name="Clum A."/>
            <person name="Lindquist E."/>
            <person name="Daum C."/>
            <person name="Ramamoorthy G.K."/>
            <person name="Gryganskyi A."/>
            <person name="Culley D."/>
            <person name="Magnuson J.K."/>
            <person name="James T.Y."/>
            <person name="O'Malley M.A."/>
            <person name="Stajich J.E."/>
            <person name="Spatafora J.W."/>
            <person name="Visel A."/>
            <person name="Grigoriev I.V."/>
        </authorList>
    </citation>
    <scope>NUCLEOTIDE SEQUENCE [LARGE SCALE GENOMIC DNA]</scope>
    <source>
        <strain evidence="2 3">JEL800</strain>
    </source>
</reference>
<feature type="region of interest" description="Disordered" evidence="1">
    <location>
        <begin position="495"/>
        <end position="515"/>
    </location>
</feature>